<accession>A0ABY4S8M9</accession>
<name>A0ABY4S8M9_AQUTE</name>
<proteinExistence type="predicted"/>
<dbReference type="Pfam" id="PF11162">
    <property type="entry name" value="DUF2946"/>
    <property type="match status" value="1"/>
</dbReference>
<dbReference type="EMBL" id="CP097636">
    <property type="protein sequence ID" value="URI09706.1"/>
    <property type="molecule type" value="Genomic_DNA"/>
</dbReference>
<feature type="signal peptide" evidence="1">
    <location>
        <begin position="1"/>
        <end position="33"/>
    </location>
</feature>
<evidence type="ECO:0000313" key="3">
    <source>
        <dbReference type="Proteomes" id="UP001056201"/>
    </source>
</evidence>
<dbReference type="InterPro" id="IPR021333">
    <property type="entry name" value="DUF2946"/>
</dbReference>
<keyword evidence="1" id="KW-0732">Signal</keyword>
<dbReference type="RefSeq" id="WP_250197929.1">
    <property type="nucleotide sequence ID" value="NZ_CP097636.1"/>
</dbReference>
<protein>
    <submittedName>
        <fullName evidence="2">DUF2946 domain-containing protein</fullName>
    </submittedName>
</protein>
<evidence type="ECO:0000313" key="2">
    <source>
        <dbReference type="EMBL" id="URI09706.1"/>
    </source>
</evidence>
<organism evidence="2 3">
    <name type="scientific">Aquincola tertiaricarbonis</name>
    <dbReference type="NCBI Taxonomy" id="391953"/>
    <lineage>
        <taxon>Bacteria</taxon>
        <taxon>Pseudomonadati</taxon>
        <taxon>Pseudomonadota</taxon>
        <taxon>Betaproteobacteria</taxon>
        <taxon>Burkholderiales</taxon>
        <taxon>Sphaerotilaceae</taxon>
        <taxon>Aquincola</taxon>
    </lineage>
</organism>
<reference evidence="2" key="1">
    <citation type="submission" date="2022-05" db="EMBL/GenBank/DDBJ databases">
        <title>An RpoN-dependent PEP-CTERM gene is involved in floc formation of an Aquincola tertiaricarbonis strain.</title>
        <authorList>
            <person name="Qiu D."/>
            <person name="Xia M."/>
        </authorList>
    </citation>
    <scope>NUCLEOTIDE SEQUENCE</scope>
    <source>
        <strain evidence="2">RN12</strain>
    </source>
</reference>
<gene>
    <name evidence="2" type="ORF">MW290_29595</name>
</gene>
<keyword evidence="3" id="KW-1185">Reference proteome</keyword>
<feature type="chain" id="PRO_5045621819" evidence="1">
    <location>
        <begin position="34"/>
        <end position="126"/>
    </location>
</feature>
<dbReference type="Proteomes" id="UP001056201">
    <property type="component" value="Chromosome 2"/>
</dbReference>
<evidence type="ECO:0000256" key="1">
    <source>
        <dbReference type="SAM" id="SignalP"/>
    </source>
</evidence>
<sequence length="126" mass="13642">MNPTFRLHLLRRAAWLALCAMLWLALAPTVVHAVEAVQGPMPWAQICSASGFKAAPGSPAEAADHLKSHCPFCALSQLGAALPPAPAAFIFLPDERAHELPRLFLQAPHTLHAWRHALSRGPPFFA</sequence>